<organism evidence="2 3">
    <name type="scientific">Desulforamulus aquiferis</name>
    <dbReference type="NCBI Taxonomy" id="1397668"/>
    <lineage>
        <taxon>Bacteria</taxon>
        <taxon>Bacillati</taxon>
        <taxon>Bacillota</taxon>
        <taxon>Clostridia</taxon>
        <taxon>Eubacteriales</taxon>
        <taxon>Peptococcaceae</taxon>
        <taxon>Desulforamulus</taxon>
    </lineage>
</organism>
<reference evidence="2" key="2">
    <citation type="submission" date="2023-03" db="EMBL/GenBank/DDBJ databases">
        <authorList>
            <person name="Zhang Z."/>
        </authorList>
    </citation>
    <scope>NUCLEOTIDE SEQUENCE</scope>
    <source>
        <strain evidence="2">DSA</strain>
    </source>
</reference>
<dbReference type="Pfam" id="PF03956">
    <property type="entry name" value="Lys_export"/>
    <property type="match status" value="1"/>
</dbReference>
<keyword evidence="1" id="KW-1133">Transmembrane helix</keyword>
<comment type="caution">
    <text evidence="2">The sequence shown here is derived from an EMBL/GenBank/DDBJ whole genome shotgun (WGS) entry which is preliminary data.</text>
</comment>
<dbReference type="EMBL" id="JARPTC010000021">
    <property type="protein sequence ID" value="MDO7788472.1"/>
    <property type="molecule type" value="Genomic_DNA"/>
</dbReference>
<protein>
    <submittedName>
        <fullName evidence="2">LysO family transporter</fullName>
    </submittedName>
</protein>
<dbReference type="AlphaFoldDB" id="A0AAW7ZGH3"/>
<evidence type="ECO:0000313" key="2">
    <source>
        <dbReference type="EMBL" id="MDO7788472.1"/>
    </source>
</evidence>
<dbReference type="GO" id="GO:0015661">
    <property type="term" value="F:L-lysine efflux transmembrane transporter activity"/>
    <property type="evidence" value="ECO:0007669"/>
    <property type="project" value="InterPro"/>
</dbReference>
<dbReference type="InterPro" id="IPR005642">
    <property type="entry name" value="LysO"/>
</dbReference>
<dbReference type="Proteomes" id="UP001172911">
    <property type="component" value="Unassembled WGS sequence"/>
</dbReference>
<sequence length="100" mass="10921">MGSVLLAVAIGIIVGRFKILPYSQNYVSKFTAICLIIMLFAMGAQLGANDKLVSDLSRLGWQAMVLAFGSILGSLMLVRLAENYINKQLEGNRNKTTQNL</sequence>
<keyword evidence="3" id="KW-1185">Reference proteome</keyword>
<evidence type="ECO:0000313" key="3">
    <source>
        <dbReference type="Proteomes" id="UP001172911"/>
    </source>
</evidence>
<proteinExistence type="predicted"/>
<accession>A0AAW7ZGH3</accession>
<dbReference type="RefSeq" id="WP_304544442.1">
    <property type="nucleotide sequence ID" value="NZ_JARPTC010000021.1"/>
</dbReference>
<gene>
    <name evidence="2" type="ORF">P6N53_14685</name>
</gene>
<keyword evidence="1" id="KW-0472">Membrane</keyword>
<evidence type="ECO:0000256" key="1">
    <source>
        <dbReference type="SAM" id="Phobius"/>
    </source>
</evidence>
<feature type="transmembrane region" description="Helical" evidence="1">
    <location>
        <begin position="26"/>
        <end position="47"/>
    </location>
</feature>
<name>A0AAW7ZGH3_9FIRM</name>
<reference evidence="2" key="1">
    <citation type="journal article" date="2023" name="J. Hazard. Mater.">
        <title>Anaerobic biodegradation of pyrene and benzo[a]pyrene by a new sulfate-reducing Desulforamulus aquiferis strain DSA.</title>
        <authorList>
            <person name="Zhang Z."/>
            <person name="Sun J."/>
            <person name="Gong X."/>
            <person name="Wang C."/>
            <person name="Wang H."/>
        </authorList>
    </citation>
    <scope>NUCLEOTIDE SEQUENCE</scope>
    <source>
        <strain evidence="2">DSA</strain>
    </source>
</reference>
<keyword evidence="1" id="KW-0812">Transmembrane</keyword>
<feature type="transmembrane region" description="Helical" evidence="1">
    <location>
        <begin position="59"/>
        <end position="78"/>
    </location>
</feature>